<comment type="caution">
    <text evidence="5">The sequence shown here is derived from an EMBL/GenBank/DDBJ whole genome shotgun (WGS) entry which is preliminary data.</text>
</comment>
<protein>
    <recommendedName>
        <fullName evidence="4">TonB-dependent receptor-like beta-barrel domain-containing protein</fullName>
    </recommendedName>
</protein>
<dbReference type="PANTHER" id="PTHR47234:SF3">
    <property type="entry name" value="SECRETIN_TONB SHORT N-TERMINAL DOMAIN-CONTAINING PROTEIN"/>
    <property type="match status" value="1"/>
</dbReference>
<sequence>MLFAATFHRSKRSCVLINNPSPNLKPETSRSYTFGFVYSPNWLTGFNINANYYRIRVDNVITLPAANSILTNCYVLG</sequence>
<dbReference type="InterPro" id="IPR036942">
    <property type="entry name" value="Beta-barrel_TonB_sf"/>
</dbReference>
<gene>
    <name evidence="5" type="ORF">GCM10010981_14490</name>
</gene>
<dbReference type="InterPro" id="IPR000531">
    <property type="entry name" value="Beta-barrel_TonB"/>
</dbReference>
<dbReference type="Proteomes" id="UP000620046">
    <property type="component" value="Unassembled WGS sequence"/>
</dbReference>
<comment type="subcellular location">
    <subcellularLocation>
        <location evidence="1">Cell outer membrane</location>
    </subcellularLocation>
</comment>
<dbReference type="EMBL" id="BMJA01000001">
    <property type="protein sequence ID" value="GGA26929.1"/>
    <property type="molecule type" value="Genomic_DNA"/>
</dbReference>
<dbReference type="RefSeq" id="WP_188793559.1">
    <property type="nucleotide sequence ID" value="NZ_BMJA01000001.1"/>
</dbReference>
<keyword evidence="6" id="KW-1185">Reference proteome</keyword>
<organism evidence="5 6">
    <name type="scientific">Dyella nitratireducens</name>
    <dbReference type="NCBI Taxonomy" id="1849580"/>
    <lineage>
        <taxon>Bacteria</taxon>
        <taxon>Pseudomonadati</taxon>
        <taxon>Pseudomonadota</taxon>
        <taxon>Gammaproteobacteria</taxon>
        <taxon>Lysobacterales</taxon>
        <taxon>Rhodanobacteraceae</taxon>
        <taxon>Dyella</taxon>
    </lineage>
</organism>
<dbReference type="Pfam" id="PF00593">
    <property type="entry name" value="TonB_dep_Rec_b-barrel"/>
    <property type="match status" value="1"/>
</dbReference>
<accession>A0ABQ1FRH7</accession>
<evidence type="ECO:0000313" key="6">
    <source>
        <dbReference type="Proteomes" id="UP000620046"/>
    </source>
</evidence>
<evidence type="ECO:0000256" key="3">
    <source>
        <dbReference type="ARBA" id="ARBA00023237"/>
    </source>
</evidence>
<evidence type="ECO:0000313" key="5">
    <source>
        <dbReference type="EMBL" id="GGA26929.1"/>
    </source>
</evidence>
<keyword evidence="2" id="KW-0472">Membrane</keyword>
<reference evidence="6" key="1">
    <citation type="journal article" date="2019" name="Int. J. Syst. Evol. Microbiol.">
        <title>The Global Catalogue of Microorganisms (GCM) 10K type strain sequencing project: providing services to taxonomists for standard genome sequencing and annotation.</title>
        <authorList>
            <consortium name="The Broad Institute Genomics Platform"/>
            <consortium name="The Broad Institute Genome Sequencing Center for Infectious Disease"/>
            <person name="Wu L."/>
            <person name="Ma J."/>
        </authorList>
    </citation>
    <scope>NUCLEOTIDE SEQUENCE [LARGE SCALE GENOMIC DNA]</scope>
    <source>
        <strain evidence="6">CGMCC 1.15439</strain>
    </source>
</reference>
<dbReference type="SUPFAM" id="SSF56935">
    <property type="entry name" value="Porins"/>
    <property type="match status" value="1"/>
</dbReference>
<feature type="domain" description="TonB-dependent receptor-like beta-barrel" evidence="4">
    <location>
        <begin position="17"/>
        <end position="73"/>
    </location>
</feature>
<evidence type="ECO:0000256" key="2">
    <source>
        <dbReference type="ARBA" id="ARBA00023136"/>
    </source>
</evidence>
<dbReference type="PANTHER" id="PTHR47234">
    <property type="match status" value="1"/>
</dbReference>
<evidence type="ECO:0000256" key="1">
    <source>
        <dbReference type="ARBA" id="ARBA00004442"/>
    </source>
</evidence>
<evidence type="ECO:0000259" key="4">
    <source>
        <dbReference type="Pfam" id="PF00593"/>
    </source>
</evidence>
<dbReference type="Gene3D" id="2.40.170.20">
    <property type="entry name" value="TonB-dependent receptor, beta-barrel domain"/>
    <property type="match status" value="1"/>
</dbReference>
<name>A0ABQ1FRH7_9GAMM</name>
<proteinExistence type="predicted"/>
<keyword evidence="3" id="KW-0998">Cell outer membrane</keyword>